<dbReference type="OrthoDB" id="266313at2"/>
<organism evidence="8 9">
    <name type="scientific">Caenispirillum bisanense</name>
    <dbReference type="NCBI Taxonomy" id="414052"/>
    <lineage>
        <taxon>Bacteria</taxon>
        <taxon>Pseudomonadati</taxon>
        <taxon>Pseudomonadota</taxon>
        <taxon>Alphaproteobacteria</taxon>
        <taxon>Rhodospirillales</taxon>
        <taxon>Novispirillaceae</taxon>
        <taxon>Caenispirillum</taxon>
    </lineage>
</organism>
<dbReference type="InterPro" id="IPR039379">
    <property type="entry name" value="Protoglobin_sensor_dom"/>
</dbReference>
<keyword evidence="2" id="KW-1003">Cell membrane</keyword>
<keyword evidence="3 5" id="KW-0807">Transducer</keyword>
<dbReference type="GO" id="GO:0005886">
    <property type="term" value="C:plasma membrane"/>
    <property type="evidence" value="ECO:0007669"/>
    <property type="project" value="UniProtKB-SubCell"/>
</dbReference>
<evidence type="ECO:0000256" key="2">
    <source>
        <dbReference type="ARBA" id="ARBA00022519"/>
    </source>
</evidence>
<evidence type="ECO:0000259" key="6">
    <source>
        <dbReference type="PROSITE" id="PS50111"/>
    </source>
</evidence>
<comment type="subcellular location">
    <subcellularLocation>
        <location evidence="1">Cell inner membrane</location>
        <topology evidence="1">Multi-pass membrane protein</topology>
    </subcellularLocation>
</comment>
<evidence type="ECO:0000256" key="3">
    <source>
        <dbReference type="ARBA" id="ARBA00023224"/>
    </source>
</evidence>
<dbReference type="GO" id="GO:0019825">
    <property type="term" value="F:oxygen binding"/>
    <property type="evidence" value="ECO:0007669"/>
    <property type="project" value="InterPro"/>
</dbReference>
<keyword evidence="2" id="KW-0997">Cell inner membrane</keyword>
<dbReference type="AlphaFoldDB" id="A0A286GF96"/>
<dbReference type="CDD" id="cd01068">
    <property type="entry name" value="globin_sensor"/>
    <property type="match status" value="1"/>
</dbReference>
<dbReference type="PANTHER" id="PTHR32089:SF112">
    <property type="entry name" value="LYSOZYME-LIKE PROTEIN-RELATED"/>
    <property type="match status" value="1"/>
</dbReference>
<evidence type="ECO:0000256" key="1">
    <source>
        <dbReference type="ARBA" id="ARBA00004429"/>
    </source>
</evidence>
<proteinExistence type="inferred from homology"/>
<dbReference type="Gene3D" id="1.10.490.10">
    <property type="entry name" value="Globins"/>
    <property type="match status" value="1"/>
</dbReference>
<dbReference type="InterPro" id="IPR009050">
    <property type="entry name" value="Globin-like_sf"/>
</dbReference>
<dbReference type="PROSITE" id="PS50111">
    <property type="entry name" value="CHEMOTAXIS_TRANSDUC_2"/>
    <property type="match status" value="1"/>
</dbReference>
<evidence type="ECO:0000256" key="4">
    <source>
        <dbReference type="ARBA" id="ARBA00029447"/>
    </source>
</evidence>
<evidence type="ECO:0000313" key="8">
    <source>
        <dbReference type="EMBL" id="SOD93684.1"/>
    </source>
</evidence>
<dbReference type="SUPFAM" id="SSF58104">
    <property type="entry name" value="Methyl-accepting chemotaxis protein (MCP) signaling domain"/>
    <property type="match status" value="1"/>
</dbReference>
<keyword evidence="2" id="KW-0472">Membrane</keyword>
<evidence type="ECO:0000313" key="9">
    <source>
        <dbReference type="Proteomes" id="UP000219621"/>
    </source>
</evidence>
<dbReference type="PRINTS" id="PR00260">
    <property type="entry name" value="CHEMTRNSDUCR"/>
</dbReference>
<dbReference type="Gene3D" id="1.10.287.950">
    <property type="entry name" value="Methyl-accepting chemotaxis protein"/>
    <property type="match status" value="1"/>
</dbReference>
<dbReference type="PROSITE" id="PS50192">
    <property type="entry name" value="T_SNARE"/>
    <property type="match status" value="1"/>
</dbReference>
<dbReference type="GO" id="GO:0020037">
    <property type="term" value="F:heme binding"/>
    <property type="evidence" value="ECO:0007669"/>
    <property type="project" value="InterPro"/>
</dbReference>
<dbReference type="InterPro" id="IPR004090">
    <property type="entry name" value="Chemotax_Me-accpt_rcpt"/>
</dbReference>
<dbReference type="GO" id="GO:0007165">
    <property type="term" value="P:signal transduction"/>
    <property type="evidence" value="ECO:0007669"/>
    <property type="project" value="UniProtKB-KW"/>
</dbReference>
<dbReference type="SMART" id="SM00283">
    <property type="entry name" value="MA"/>
    <property type="match status" value="1"/>
</dbReference>
<evidence type="ECO:0000259" key="7">
    <source>
        <dbReference type="PROSITE" id="PS50192"/>
    </source>
</evidence>
<dbReference type="InterPro" id="IPR000727">
    <property type="entry name" value="T_SNARE_dom"/>
</dbReference>
<dbReference type="GO" id="GO:0006935">
    <property type="term" value="P:chemotaxis"/>
    <property type="evidence" value="ECO:0007669"/>
    <property type="project" value="InterPro"/>
</dbReference>
<dbReference type="EMBL" id="OCNJ01000003">
    <property type="protein sequence ID" value="SOD93684.1"/>
    <property type="molecule type" value="Genomic_DNA"/>
</dbReference>
<evidence type="ECO:0000256" key="5">
    <source>
        <dbReference type="PROSITE-ProRule" id="PRU00284"/>
    </source>
</evidence>
<dbReference type="SUPFAM" id="SSF46458">
    <property type="entry name" value="Globin-like"/>
    <property type="match status" value="1"/>
</dbReference>
<dbReference type="InterPro" id="IPR012292">
    <property type="entry name" value="Globin/Proto"/>
</dbReference>
<dbReference type="GO" id="GO:0004888">
    <property type="term" value="F:transmembrane signaling receptor activity"/>
    <property type="evidence" value="ECO:0007669"/>
    <property type="project" value="InterPro"/>
</dbReference>
<dbReference type="InterPro" id="IPR004089">
    <property type="entry name" value="MCPsignal_dom"/>
</dbReference>
<dbReference type="RefSeq" id="WP_097278521.1">
    <property type="nucleotide sequence ID" value="NZ_OCNJ01000003.1"/>
</dbReference>
<reference evidence="8 9" key="1">
    <citation type="submission" date="2017-09" db="EMBL/GenBank/DDBJ databases">
        <authorList>
            <person name="Ehlers B."/>
            <person name="Leendertz F.H."/>
        </authorList>
    </citation>
    <scope>NUCLEOTIDE SEQUENCE [LARGE SCALE GENOMIC DNA]</scope>
    <source>
        <strain evidence="8 9">USBA 140</strain>
    </source>
</reference>
<sequence>MADDLDRVGRLGFLQIDEETRGLLREFRGILAGNIDAVLDAFYGYVRQTHAVARLFGSDAGIRNARDQQRKHWLDNVFSGEFGDAYFRQVTLIGRTHERVGLEPRWYIAAYAFTLNKLVQLIYTHYRKKPERAAAIIQAVNKAVFLDMDVAISVYIQTARETAARTLNEHASKFENEVHAMVEIVAAAATELQSTSQNMAETADRTSSQSSLVANAADQAAGNVQTVAAAAEELHASISEISRQVAESNRISSEAVEEAERTNQMVNGLATAAGKIGEVVKLINDIASQTNLLALNATIEAARAGDAGKGFAVVAGEVKNLANQTARATEDIGRQITEVQNATKSAVGAIQGITGTIGRINEIAAAIAAAVEQQGAATQEIARNVQQASSGTSEVTSNISTVTEAATETGHAAGEVLTAARELSNQSERLKAQVDSFLHDIRSAV</sequence>
<accession>A0A286GF96</accession>
<feature type="domain" description="Methyl-accepting transducer" evidence="6">
    <location>
        <begin position="188"/>
        <end position="424"/>
    </location>
</feature>
<dbReference type="Pfam" id="PF00015">
    <property type="entry name" value="MCPsignal"/>
    <property type="match status" value="1"/>
</dbReference>
<dbReference type="Pfam" id="PF11563">
    <property type="entry name" value="Protoglobin"/>
    <property type="match status" value="1"/>
</dbReference>
<gene>
    <name evidence="8" type="ORF">SAMN05421508_103152</name>
</gene>
<dbReference type="Proteomes" id="UP000219621">
    <property type="component" value="Unassembled WGS sequence"/>
</dbReference>
<dbReference type="PANTHER" id="PTHR32089">
    <property type="entry name" value="METHYL-ACCEPTING CHEMOTAXIS PROTEIN MCPB"/>
    <property type="match status" value="1"/>
</dbReference>
<keyword evidence="9" id="KW-1185">Reference proteome</keyword>
<protein>
    <submittedName>
        <fullName evidence="8">Methyl-accepting chemotaxis protein</fullName>
    </submittedName>
</protein>
<name>A0A286GF96_9PROT</name>
<comment type="similarity">
    <text evidence="4">Belongs to the methyl-accepting chemotaxis (MCP) protein family.</text>
</comment>
<dbReference type="InterPro" id="IPR044398">
    <property type="entry name" value="Globin-sensor_dom"/>
</dbReference>
<feature type="domain" description="T-SNARE coiled-coil homology" evidence="7">
    <location>
        <begin position="340"/>
        <end position="402"/>
    </location>
</feature>